<dbReference type="AlphaFoldDB" id="A0A0E9RP73"/>
<organism evidence="1">
    <name type="scientific">Anguilla anguilla</name>
    <name type="common">European freshwater eel</name>
    <name type="synonym">Muraena anguilla</name>
    <dbReference type="NCBI Taxonomy" id="7936"/>
    <lineage>
        <taxon>Eukaryota</taxon>
        <taxon>Metazoa</taxon>
        <taxon>Chordata</taxon>
        <taxon>Craniata</taxon>
        <taxon>Vertebrata</taxon>
        <taxon>Euteleostomi</taxon>
        <taxon>Actinopterygii</taxon>
        <taxon>Neopterygii</taxon>
        <taxon>Teleostei</taxon>
        <taxon>Anguilliformes</taxon>
        <taxon>Anguillidae</taxon>
        <taxon>Anguilla</taxon>
    </lineage>
</organism>
<evidence type="ECO:0000313" key="1">
    <source>
        <dbReference type="EMBL" id="JAH30622.1"/>
    </source>
</evidence>
<reference evidence="1" key="2">
    <citation type="journal article" date="2015" name="Fish Shellfish Immunol.">
        <title>Early steps in the European eel (Anguilla anguilla)-Vibrio vulnificus interaction in the gills: Role of the RtxA13 toxin.</title>
        <authorList>
            <person name="Callol A."/>
            <person name="Pajuelo D."/>
            <person name="Ebbesson L."/>
            <person name="Teles M."/>
            <person name="MacKenzie S."/>
            <person name="Amaro C."/>
        </authorList>
    </citation>
    <scope>NUCLEOTIDE SEQUENCE</scope>
</reference>
<sequence length="36" mass="4120">MLKLCGHNFCGQNVTHSCRSQGKTRFTQFSLSLYII</sequence>
<name>A0A0E9RP73_ANGAN</name>
<dbReference type="EMBL" id="GBXM01077955">
    <property type="protein sequence ID" value="JAH30622.1"/>
    <property type="molecule type" value="Transcribed_RNA"/>
</dbReference>
<reference evidence="1" key="1">
    <citation type="submission" date="2014-11" db="EMBL/GenBank/DDBJ databases">
        <authorList>
            <person name="Amaro Gonzalez C."/>
        </authorList>
    </citation>
    <scope>NUCLEOTIDE SEQUENCE</scope>
</reference>
<accession>A0A0E9RP73</accession>
<protein>
    <submittedName>
        <fullName evidence="1">Uncharacterized protein</fullName>
    </submittedName>
</protein>
<proteinExistence type="predicted"/>